<dbReference type="PROSITE" id="PS50002">
    <property type="entry name" value="SH3"/>
    <property type="match status" value="1"/>
</dbReference>
<feature type="signal peptide" evidence="2">
    <location>
        <begin position="1"/>
        <end position="20"/>
    </location>
</feature>
<dbReference type="GO" id="GO:0005975">
    <property type="term" value="P:carbohydrate metabolic process"/>
    <property type="evidence" value="ECO:0007669"/>
    <property type="project" value="InterPro"/>
</dbReference>
<keyword evidence="2" id="KW-0732">Signal</keyword>
<feature type="domain" description="SH3" evidence="3">
    <location>
        <begin position="163"/>
        <end position="229"/>
    </location>
</feature>
<dbReference type="Pfam" id="PF01522">
    <property type="entry name" value="Polysacc_deac_1"/>
    <property type="match status" value="1"/>
</dbReference>
<dbReference type="InterPro" id="IPR036028">
    <property type="entry name" value="SH3-like_dom_sf"/>
</dbReference>
<dbReference type="Pfam" id="PF08239">
    <property type="entry name" value="SH3_3"/>
    <property type="match status" value="1"/>
</dbReference>
<evidence type="ECO:0008006" key="8">
    <source>
        <dbReference type="Google" id="ProtNLM"/>
    </source>
</evidence>
<dbReference type="GO" id="GO:0016810">
    <property type="term" value="F:hydrolase activity, acting on carbon-nitrogen (but not peptide) bonds"/>
    <property type="evidence" value="ECO:0007669"/>
    <property type="project" value="InterPro"/>
</dbReference>
<dbReference type="Gene3D" id="2.30.30.40">
    <property type="entry name" value="SH3 Domains"/>
    <property type="match status" value="1"/>
</dbReference>
<dbReference type="SUPFAM" id="SSF88713">
    <property type="entry name" value="Glycoside hydrolase/deacetylase"/>
    <property type="match status" value="1"/>
</dbReference>
<dbReference type="PROSITE" id="PS51781">
    <property type="entry name" value="SH3B"/>
    <property type="match status" value="1"/>
</dbReference>
<accession>A0A2N5ZIF5</accession>
<evidence type="ECO:0000259" key="4">
    <source>
        <dbReference type="PROSITE" id="PS51677"/>
    </source>
</evidence>
<comment type="caution">
    <text evidence="6">The sequence shown here is derived from an EMBL/GenBank/DDBJ whole genome shotgun (WGS) entry which is preliminary data.</text>
</comment>
<evidence type="ECO:0000259" key="5">
    <source>
        <dbReference type="PROSITE" id="PS51781"/>
    </source>
</evidence>
<dbReference type="SMART" id="SM00287">
    <property type="entry name" value="SH3b"/>
    <property type="match status" value="1"/>
</dbReference>
<dbReference type="InterPro" id="IPR001452">
    <property type="entry name" value="SH3_domain"/>
</dbReference>
<evidence type="ECO:0000256" key="1">
    <source>
        <dbReference type="ARBA" id="ARBA00022443"/>
    </source>
</evidence>
<feature type="chain" id="PRO_5014924558" description="NodB homology domain-containing protein" evidence="2">
    <location>
        <begin position="21"/>
        <end position="461"/>
    </location>
</feature>
<feature type="domain" description="NodB homology" evidence="4">
    <location>
        <begin position="262"/>
        <end position="449"/>
    </location>
</feature>
<dbReference type="Gene3D" id="3.20.20.370">
    <property type="entry name" value="Glycoside hydrolase/deacetylase"/>
    <property type="match status" value="1"/>
</dbReference>
<dbReference type="PANTHER" id="PTHR10587">
    <property type="entry name" value="GLYCOSYL TRANSFERASE-RELATED"/>
    <property type="match status" value="1"/>
</dbReference>
<dbReference type="InterPro" id="IPR003646">
    <property type="entry name" value="SH3-like_bac-type"/>
</dbReference>
<sequence length="461" mass="52748">MVKKTLLILTVLIFVFTVSAQNDFDNSLKVLGNKYSKLENISNEAYSIFDQQSEEYLTLYVEGHALKNNIEQDKKELTKIIEKDPVNTFDSLKNYFQAETRSSARNPKYFEDLIELNLELLSQTRSNYSEVQEFKQYIDKLKDYYKANEKHVSYTPTRNLVRDQEEYVVTASSLNLRSEPNTDCDVISVLSEGEVVVKLSQANENWFKVRAKNGEIGYLHKGYLKSYVEGETPKKKPYYIVMVGTNKNTPYMVQRDTFLKHGEILVTFDDGPTNKDGNTSLVLDTLEDNNLSAIFFALGSKIGSSTESLIKREAKLGEAGVHGYYHATPSGKSLQYYSVGEMTADINKTKDKIFRLTNVSSTFFRPPYGVIKRDQLKALENNLGLMPLGWTIDTMDWSIKDPSELTRKVKDMISSRGKGVLLMHDIHNQSRITFMNIAKWINENGYKVITPEEALKRLSDY</sequence>
<dbReference type="PROSITE" id="PS51677">
    <property type="entry name" value="NODB"/>
    <property type="match status" value="1"/>
</dbReference>
<dbReference type="Proteomes" id="UP000234857">
    <property type="component" value="Unassembled WGS sequence"/>
</dbReference>
<proteinExistence type="predicted"/>
<keyword evidence="1" id="KW-0728">SH3 domain</keyword>
<dbReference type="AlphaFoldDB" id="A0A2N5ZIF5"/>
<gene>
    <name evidence="6" type="ORF">C0601_04475</name>
</gene>
<evidence type="ECO:0000256" key="2">
    <source>
        <dbReference type="SAM" id="SignalP"/>
    </source>
</evidence>
<feature type="domain" description="SH3b" evidence="5">
    <location>
        <begin position="164"/>
        <end position="228"/>
    </location>
</feature>
<reference evidence="6 7" key="1">
    <citation type="submission" date="2017-11" db="EMBL/GenBank/DDBJ databases">
        <title>Genome-resolved metagenomics identifies genetic mobility, metabolic interactions, and unexpected diversity in perchlorate-reducing communities.</title>
        <authorList>
            <person name="Barnum T.P."/>
            <person name="Figueroa I.A."/>
            <person name="Carlstrom C.I."/>
            <person name="Lucas L.N."/>
            <person name="Engelbrektson A.L."/>
            <person name="Coates J.D."/>
        </authorList>
    </citation>
    <scope>NUCLEOTIDE SEQUENCE [LARGE SCALE GENOMIC DNA]</scope>
    <source>
        <strain evidence="6">BM706</strain>
    </source>
</reference>
<protein>
    <recommendedName>
        <fullName evidence="8">NodB homology domain-containing protein</fullName>
    </recommendedName>
</protein>
<evidence type="ECO:0000259" key="3">
    <source>
        <dbReference type="PROSITE" id="PS50002"/>
    </source>
</evidence>
<evidence type="ECO:0000313" key="6">
    <source>
        <dbReference type="EMBL" id="PLX18477.1"/>
    </source>
</evidence>
<dbReference type="InterPro" id="IPR011330">
    <property type="entry name" value="Glyco_hydro/deAcase_b/a-brl"/>
</dbReference>
<dbReference type="CDD" id="cd10917">
    <property type="entry name" value="CE4_NodB_like_6s_7s"/>
    <property type="match status" value="1"/>
</dbReference>
<evidence type="ECO:0000313" key="7">
    <source>
        <dbReference type="Proteomes" id="UP000234857"/>
    </source>
</evidence>
<dbReference type="EMBL" id="PKTG01000062">
    <property type="protein sequence ID" value="PLX18477.1"/>
    <property type="molecule type" value="Genomic_DNA"/>
</dbReference>
<dbReference type="InterPro" id="IPR002509">
    <property type="entry name" value="NODB_dom"/>
</dbReference>
<dbReference type="SUPFAM" id="SSF50044">
    <property type="entry name" value="SH3-domain"/>
    <property type="match status" value="1"/>
</dbReference>
<dbReference type="InterPro" id="IPR050248">
    <property type="entry name" value="Polysacc_deacetylase_ArnD"/>
</dbReference>
<name>A0A2N5ZIF5_MUIH1</name>
<organism evidence="6 7">
    <name type="scientific">Muiribacterium halophilum</name>
    <dbReference type="NCBI Taxonomy" id="2053465"/>
    <lineage>
        <taxon>Bacteria</taxon>
        <taxon>Candidatus Muiribacteriota</taxon>
        <taxon>Candidatus Muiribacteriia</taxon>
        <taxon>Candidatus Muiribacteriales</taxon>
        <taxon>Candidatus Muiribacteriaceae</taxon>
        <taxon>Candidatus Muiribacterium</taxon>
    </lineage>
</organism>